<name>A0A0C1VAZ4_9CYAN</name>
<evidence type="ECO:0000313" key="1">
    <source>
        <dbReference type="EMBL" id="NEV70007.1"/>
    </source>
</evidence>
<reference evidence="1" key="3">
    <citation type="submission" date="2020-02" db="EMBL/GenBank/DDBJ databases">
        <authorList>
            <person name="Sarangi A.N."/>
            <person name="Ghosh S."/>
            <person name="Mukherjee M."/>
            <person name="Tripathy S."/>
        </authorList>
    </citation>
    <scope>NUCLEOTIDE SEQUENCE</scope>
    <source>
        <strain evidence="1">BDU141951</strain>
    </source>
</reference>
<dbReference type="InterPro" id="IPR012337">
    <property type="entry name" value="RNaseH-like_sf"/>
</dbReference>
<evidence type="ECO:0008006" key="2">
    <source>
        <dbReference type="Google" id="ProtNLM"/>
    </source>
</evidence>
<dbReference type="SUPFAM" id="SSF53098">
    <property type="entry name" value="Ribonuclease H-like"/>
    <property type="match status" value="1"/>
</dbReference>
<accession>A0A0C1VAZ4</accession>
<gene>
    <name evidence="1" type="ORF">QQ91_023215</name>
</gene>
<reference evidence="1" key="2">
    <citation type="journal article" date="2015" name="Genome Announc.">
        <title>Draft Genome Sequence of Filamentous Marine Cyanobacterium Lyngbya confervoides Strain BDU141951.</title>
        <authorList>
            <person name="Chandrababunaidu M.M."/>
            <person name="Sen D."/>
            <person name="Tripathy S."/>
        </authorList>
    </citation>
    <scope>NUCLEOTIDE SEQUENCE</scope>
    <source>
        <strain evidence="1">BDU141951</strain>
    </source>
</reference>
<sequence length="449" mass="51369">MLPLVQIPQTLQKHLQGYRSVFCRSAGFAQVSRYLTGLLLSPNKTLQGIHAQWVWPEGEGVQRRAMHAAVFESAGWTCEGLMQRHRQVVAPAHRGRGRAVLSLDWTFAHHPYSEKIYGAKAAYDYVNRCWSRYQTVVTAAIANPHRVDGVAVEVQYPNYEREELAYLEMTAQESYEQMEQVHQRLEELLHYQKNRLAYRKRTEIAGAIVRQLEAGGEFPQADYAFDCGVLSRPLTQLIEASGKHWVSEIESSRLILWQGQWQRVDGVAQTLRLEHPESFRPKAVTCRNGQKRDIWAFSKTVRLKKYGSKRLVIVHETADLSDAPRFLLTDALHWDSARTVATWSYRWPIETFHEFAKQVVGFESAQLRKEEAVKRHFCLSCVAQSLLQATPGSGHSSERFDFAQNHEHTIGQRLYTLGREALQQLLEMTQGLLAQGQSIAQIMEVLMPA</sequence>
<proteinExistence type="predicted"/>
<organism evidence="1">
    <name type="scientific">Lyngbya confervoides BDU141951</name>
    <dbReference type="NCBI Taxonomy" id="1574623"/>
    <lineage>
        <taxon>Bacteria</taxon>
        <taxon>Bacillati</taxon>
        <taxon>Cyanobacteriota</taxon>
        <taxon>Cyanophyceae</taxon>
        <taxon>Oscillatoriophycideae</taxon>
        <taxon>Oscillatoriales</taxon>
        <taxon>Microcoleaceae</taxon>
        <taxon>Lyngbya</taxon>
    </lineage>
</organism>
<protein>
    <recommendedName>
        <fullName evidence="2">Transposase IS701-like DDE domain-containing protein</fullName>
    </recommendedName>
</protein>
<comment type="caution">
    <text evidence="1">The sequence shown here is derived from an EMBL/GenBank/DDBJ whole genome shotgun (WGS) entry which is preliminary data.</text>
</comment>
<dbReference type="EMBL" id="JTHE02000003">
    <property type="protein sequence ID" value="NEV70007.1"/>
    <property type="molecule type" value="Genomic_DNA"/>
</dbReference>
<reference evidence="1" key="1">
    <citation type="submission" date="2014-11" db="EMBL/GenBank/DDBJ databases">
        <authorList>
            <person name="Malar M.C."/>
            <person name="Sen D."/>
            <person name="Tripathy S."/>
        </authorList>
    </citation>
    <scope>NUCLEOTIDE SEQUENCE</scope>
    <source>
        <strain evidence="1">BDU141951</strain>
    </source>
</reference>
<dbReference type="AlphaFoldDB" id="A0A0C1VAZ4"/>